<dbReference type="EMBL" id="JAJEPX010000005">
    <property type="protein sequence ID" value="MCC2176123.1"/>
    <property type="molecule type" value="Genomic_DNA"/>
</dbReference>
<protein>
    <submittedName>
        <fullName evidence="1">C-GCAxxG-C-C family protein</fullName>
    </submittedName>
</protein>
<accession>A0AAW4W1S8</accession>
<dbReference type="Pfam" id="PF09719">
    <property type="entry name" value="C_GCAxxG_C_C"/>
    <property type="match status" value="1"/>
</dbReference>
<dbReference type="RefSeq" id="WP_118360682.1">
    <property type="nucleotide sequence ID" value="NZ_DBFBDK010000034.1"/>
</dbReference>
<keyword evidence="2" id="KW-1185">Reference proteome</keyword>
<reference evidence="1 2" key="1">
    <citation type="submission" date="2021-10" db="EMBL/GenBank/DDBJ databases">
        <title>Anaerobic single-cell dispensing facilitates the cultivation of human gut bacteria.</title>
        <authorList>
            <person name="Afrizal A."/>
        </authorList>
    </citation>
    <scope>NUCLEOTIDE SEQUENCE [LARGE SCALE GENOMIC DNA]</scope>
    <source>
        <strain evidence="1 2">CLA-AA-H270</strain>
    </source>
</reference>
<evidence type="ECO:0000313" key="2">
    <source>
        <dbReference type="Proteomes" id="UP001298753"/>
    </source>
</evidence>
<sequence>MTERAKLAQDFHDQGYNCAQAVACAYCDLVGLDKETAYKMSEGFGFGMGCMEMCGALSGAFMLAGMKNSAGADKPGTTKGQTYKVTKMLKEKFEQKNGAYLCRDLKGVADGNVRRSCPGCIEDACELIEEYLTK</sequence>
<gene>
    <name evidence="1" type="ORF">LKD22_03085</name>
</gene>
<dbReference type="NCBIfam" id="TIGR01909">
    <property type="entry name" value="C_GCAxxG_C_C"/>
    <property type="match status" value="1"/>
</dbReference>
<dbReference type="GeneID" id="98660957"/>
<dbReference type="InterPro" id="IPR010181">
    <property type="entry name" value="CGCAxxGCC_motif"/>
</dbReference>
<name>A0AAW4W1S8_9FIRM</name>
<evidence type="ECO:0000313" key="1">
    <source>
        <dbReference type="EMBL" id="MCC2176123.1"/>
    </source>
</evidence>
<dbReference type="AlphaFoldDB" id="A0AAW4W1S8"/>
<organism evidence="1 2">
    <name type="scientific">Agathobaculum butyriciproducens</name>
    <dbReference type="NCBI Taxonomy" id="1628085"/>
    <lineage>
        <taxon>Bacteria</taxon>
        <taxon>Bacillati</taxon>
        <taxon>Bacillota</taxon>
        <taxon>Clostridia</taxon>
        <taxon>Eubacteriales</taxon>
        <taxon>Butyricicoccaceae</taxon>
        <taxon>Agathobaculum</taxon>
    </lineage>
</organism>
<proteinExistence type="predicted"/>
<dbReference type="Proteomes" id="UP001298753">
    <property type="component" value="Unassembled WGS sequence"/>
</dbReference>
<comment type="caution">
    <text evidence="1">The sequence shown here is derived from an EMBL/GenBank/DDBJ whole genome shotgun (WGS) entry which is preliminary data.</text>
</comment>